<dbReference type="EC" id="1.6.5.3" evidence="9"/>
<keyword evidence="3" id="KW-0813">Transport</keyword>
<keyword evidence="10" id="KW-1185">Reference proteome</keyword>
<dbReference type="GO" id="GO:0016491">
    <property type="term" value="F:oxidoreductase activity"/>
    <property type="evidence" value="ECO:0007669"/>
    <property type="project" value="UniProtKB-KW"/>
</dbReference>
<accession>D7FPR2</accession>
<dbReference type="Proteomes" id="UP000002630">
    <property type="component" value="Unassembled WGS sequence"/>
</dbReference>
<dbReference type="InterPro" id="IPR016488">
    <property type="entry name" value="NADH_Ub_cplx-1_asu_su-6"/>
</dbReference>
<keyword evidence="9" id="KW-0560">Oxidoreductase</keyword>
<evidence type="ECO:0000256" key="6">
    <source>
        <dbReference type="ARBA" id="ARBA00022982"/>
    </source>
</evidence>
<comment type="subcellular location">
    <subcellularLocation>
        <location evidence="1">Mitochondrion inner membrane</location>
        <topology evidence="1">Peripheral membrane protein</topology>
        <orientation evidence="1">Matrix side</orientation>
    </subcellularLocation>
</comment>
<protein>
    <submittedName>
        <fullName evidence="9">NADH dehydrogenase (Ubiquinone)</fullName>
        <ecNumber evidence="9">1.6.5.3</ecNumber>
    </submittedName>
</protein>
<keyword evidence="8" id="KW-0472">Membrane</keyword>
<dbReference type="GO" id="GO:0006979">
    <property type="term" value="P:response to oxidative stress"/>
    <property type="evidence" value="ECO:0007669"/>
    <property type="project" value="TreeGrafter"/>
</dbReference>
<organism evidence="9 10">
    <name type="scientific">Ectocarpus siliculosus</name>
    <name type="common">Brown alga</name>
    <name type="synonym">Conferva siliculosa</name>
    <dbReference type="NCBI Taxonomy" id="2880"/>
    <lineage>
        <taxon>Eukaryota</taxon>
        <taxon>Sar</taxon>
        <taxon>Stramenopiles</taxon>
        <taxon>Ochrophyta</taxon>
        <taxon>PX clade</taxon>
        <taxon>Phaeophyceae</taxon>
        <taxon>Ectocarpales</taxon>
        <taxon>Ectocarpaceae</taxon>
        <taxon>Ectocarpus</taxon>
    </lineage>
</organism>
<keyword evidence="5" id="KW-0999">Mitochondrion inner membrane</keyword>
<dbReference type="AlphaFoldDB" id="D7FPR2"/>
<dbReference type="STRING" id="2880.D7FPR2"/>
<evidence type="ECO:0000313" key="9">
    <source>
        <dbReference type="EMBL" id="CBJ30519.1"/>
    </source>
</evidence>
<keyword evidence="4" id="KW-0679">Respiratory chain</keyword>
<evidence type="ECO:0000256" key="2">
    <source>
        <dbReference type="ARBA" id="ARBA00009508"/>
    </source>
</evidence>
<comment type="similarity">
    <text evidence="2">Belongs to the complex I LYR family.</text>
</comment>
<dbReference type="InterPro" id="IPR045299">
    <property type="entry name" value="Complex1_LYR_NDUFA6_LYRM6"/>
</dbReference>
<dbReference type="PANTHER" id="PTHR12964:SF0">
    <property type="entry name" value="NADH DEHYDROGENASE [UBIQUINONE] 1 ALPHA SUBCOMPLEX SUBUNIT 6"/>
    <property type="match status" value="1"/>
</dbReference>
<gene>
    <name evidence="9" type="primary">NDA</name>
    <name evidence="9" type="ORF">Esi_0195_0044</name>
</gene>
<evidence type="ECO:0000256" key="4">
    <source>
        <dbReference type="ARBA" id="ARBA00022660"/>
    </source>
</evidence>
<evidence type="ECO:0000256" key="3">
    <source>
        <dbReference type="ARBA" id="ARBA00022448"/>
    </source>
</evidence>
<sequence length="123" mass="13748">MASGLGNYMMKSVGPSRTGTASPATQLYRAIAKEVPRILTIYDVDMDFAQARAAIALYFRNNGHLKDPRVVDALVMKGYMDLEETTMQYKQKTHLLRLLNPSAHNDARAVKDDFMDKFMAGTS</sequence>
<dbReference type="CDD" id="cd20266">
    <property type="entry name" value="Complex1_LYR_NDUFA6_LYRM6"/>
    <property type="match status" value="1"/>
</dbReference>
<evidence type="ECO:0000313" key="10">
    <source>
        <dbReference type="Proteomes" id="UP000002630"/>
    </source>
</evidence>
<reference evidence="9 10" key="1">
    <citation type="journal article" date="2010" name="Nature">
        <title>The Ectocarpus genome and the independent evolution of multicellularity in brown algae.</title>
        <authorList>
            <person name="Cock J.M."/>
            <person name="Sterck L."/>
            <person name="Rouze P."/>
            <person name="Scornet D."/>
            <person name="Allen A.E."/>
            <person name="Amoutzias G."/>
            <person name="Anthouard V."/>
            <person name="Artiguenave F."/>
            <person name="Aury J.M."/>
            <person name="Badger J.H."/>
            <person name="Beszteri B."/>
            <person name="Billiau K."/>
            <person name="Bonnet E."/>
            <person name="Bothwell J.H."/>
            <person name="Bowler C."/>
            <person name="Boyen C."/>
            <person name="Brownlee C."/>
            <person name="Carrano C.J."/>
            <person name="Charrier B."/>
            <person name="Cho G.Y."/>
            <person name="Coelho S.M."/>
            <person name="Collen J."/>
            <person name="Corre E."/>
            <person name="Da Silva C."/>
            <person name="Delage L."/>
            <person name="Delaroque N."/>
            <person name="Dittami S.M."/>
            <person name="Doulbeau S."/>
            <person name="Elias M."/>
            <person name="Farnham G."/>
            <person name="Gachon C.M."/>
            <person name="Gschloessl B."/>
            <person name="Heesch S."/>
            <person name="Jabbari K."/>
            <person name="Jubin C."/>
            <person name="Kawai H."/>
            <person name="Kimura K."/>
            <person name="Kloareg B."/>
            <person name="Kupper F.C."/>
            <person name="Lang D."/>
            <person name="Le Bail A."/>
            <person name="Leblanc C."/>
            <person name="Lerouge P."/>
            <person name="Lohr M."/>
            <person name="Lopez P.J."/>
            <person name="Martens C."/>
            <person name="Maumus F."/>
            <person name="Michel G."/>
            <person name="Miranda-Saavedra D."/>
            <person name="Morales J."/>
            <person name="Moreau H."/>
            <person name="Motomura T."/>
            <person name="Nagasato C."/>
            <person name="Napoli C.A."/>
            <person name="Nelson D.R."/>
            <person name="Nyvall-Collen P."/>
            <person name="Peters A.F."/>
            <person name="Pommier C."/>
            <person name="Potin P."/>
            <person name="Poulain J."/>
            <person name="Quesneville H."/>
            <person name="Read B."/>
            <person name="Rensing S.A."/>
            <person name="Ritter A."/>
            <person name="Rousvoal S."/>
            <person name="Samanta M."/>
            <person name="Samson G."/>
            <person name="Schroeder D.C."/>
            <person name="Segurens B."/>
            <person name="Strittmatter M."/>
            <person name="Tonon T."/>
            <person name="Tregear J.W."/>
            <person name="Valentin K."/>
            <person name="von Dassow P."/>
            <person name="Yamagishi T."/>
            <person name="Van de Peer Y."/>
            <person name="Wincker P."/>
        </authorList>
    </citation>
    <scope>NUCLEOTIDE SEQUENCE [LARGE SCALE GENOMIC DNA]</scope>
    <source>
        <strain evidence="10">Ec32 / CCAP1310/4</strain>
    </source>
</reference>
<keyword evidence="6" id="KW-0249">Electron transport</keyword>
<name>D7FPR2_ECTSI</name>
<dbReference type="EMBL" id="FN649760">
    <property type="protein sequence ID" value="CBJ30519.1"/>
    <property type="molecule type" value="Genomic_DNA"/>
</dbReference>
<dbReference type="OrthoDB" id="14535at2759"/>
<evidence type="ECO:0000256" key="1">
    <source>
        <dbReference type="ARBA" id="ARBA00004443"/>
    </source>
</evidence>
<dbReference type="GO" id="GO:0045271">
    <property type="term" value="C:respiratory chain complex I"/>
    <property type="evidence" value="ECO:0007669"/>
    <property type="project" value="InterPro"/>
</dbReference>
<keyword evidence="7" id="KW-0496">Mitochondrion</keyword>
<evidence type="ECO:0000256" key="5">
    <source>
        <dbReference type="ARBA" id="ARBA00022792"/>
    </source>
</evidence>
<dbReference type="InParanoid" id="D7FPR2"/>
<dbReference type="PANTHER" id="PTHR12964">
    <property type="entry name" value="NADH-UBIQUINONE OXIDOREDUCTASE B14 SUBUNIT"/>
    <property type="match status" value="1"/>
</dbReference>
<dbReference type="GO" id="GO:0005743">
    <property type="term" value="C:mitochondrial inner membrane"/>
    <property type="evidence" value="ECO:0007669"/>
    <property type="project" value="UniProtKB-SubCell"/>
</dbReference>
<evidence type="ECO:0000256" key="7">
    <source>
        <dbReference type="ARBA" id="ARBA00023128"/>
    </source>
</evidence>
<evidence type="ECO:0000256" key="8">
    <source>
        <dbReference type="ARBA" id="ARBA00023136"/>
    </source>
</evidence>
<proteinExistence type="inferred from homology"/>